<dbReference type="KEGG" id="apra:G3A50_20580"/>
<evidence type="ECO:0000256" key="2">
    <source>
        <dbReference type="SAM" id="SignalP"/>
    </source>
</evidence>
<protein>
    <submittedName>
        <fullName evidence="3">Invasion associated locus B family protein</fullName>
    </submittedName>
</protein>
<dbReference type="Gene3D" id="2.60.40.1880">
    <property type="entry name" value="Invasion associated locus B (IalB) protein"/>
    <property type="match status" value="1"/>
</dbReference>
<feature type="compositionally biased region" description="Low complexity" evidence="1">
    <location>
        <begin position="35"/>
        <end position="53"/>
    </location>
</feature>
<dbReference type="InterPro" id="IPR010642">
    <property type="entry name" value="Invasion_prot_B"/>
</dbReference>
<reference evidence="3 4" key="1">
    <citation type="submission" date="2020-02" db="EMBL/GenBank/DDBJ databases">
        <authorList>
            <person name="Li G."/>
        </authorList>
    </citation>
    <scope>NUCLEOTIDE SEQUENCE [LARGE SCALE GENOMIC DNA]</scope>
    <source>
        <strain evidence="3 4">DSM 102029</strain>
    </source>
</reference>
<dbReference type="Proteomes" id="UP000464751">
    <property type="component" value="Chromosome"/>
</dbReference>
<feature type="region of interest" description="Disordered" evidence="1">
    <location>
        <begin position="220"/>
        <end position="250"/>
    </location>
</feature>
<dbReference type="Pfam" id="PF06776">
    <property type="entry name" value="IalB"/>
    <property type="match status" value="1"/>
</dbReference>
<evidence type="ECO:0000313" key="3">
    <source>
        <dbReference type="EMBL" id="QIB35838.1"/>
    </source>
</evidence>
<dbReference type="RefSeq" id="WP_163076977.1">
    <property type="nucleotide sequence ID" value="NZ_CP048630.1"/>
</dbReference>
<dbReference type="AlphaFoldDB" id="A0A6P1YQV0"/>
<feature type="region of interest" description="Disordered" evidence="1">
    <location>
        <begin position="35"/>
        <end position="55"/>
    </location>
</feature>
<proteinExistence type="predicted"/>
<feature type="compositionally biased region" description="Basic and acidic residues" evidence="1">
    <location>
        <begin position="225"/>
        <end position="244"/>
    </location>
</feature>
<keyword evidence="4" id="KW-1185">Reference proteome</keyword>
<dbReference type="EMBL" id="CP048630">
    <property type="protein sequence ID" value="QIB35838.1"/>
    <property type="molecule type" value="Genomic_DNA"/>
</dbReference>
<name>A0A6P1YQV0_9HYPH</name>
<feature type="chain" id="PRO_5026724122" evidence="2">
    <location>
        <begin position="30"/>
        <end position="250"/>
    </location>
</feature>
<gene>
    <name evidence="3" type="ORF">G3A50_20580</name>
</gene>
<feature type="signal peptide" evidence="2">
    <location>
        <begin position="1"/>
        <end position="29"/>
    </location>
</feature>
<evidence type="ECO:0000313" key="4">
    <source>
        <dbReference type="Proteomes" id="UP000464751"/>
    </source>
</evidence>
<keyword evidence="2" id="KW-0732">Signal</keyword>
<dbReference type="InterPro" id="IPR038696">
    <property type="entry name" value="IalB_sf"/>
</dbReference>
<evidence type="ECO:0000256" key="1">
    <source>
        <dbReference type="SAM" id="MobiDB-lite"/>
    </source>
</evidence>
<sequence>MTKRSLLARNLAGAVLALSLVGGAATAQAQQAKPAAKPAAPAAKPAEAAGGQQTTNQQIPAVTIPWVKRCVQEPSINKEVCNLEQTVITDTGQFLVRFGIFEVKDDPKKAFIVSFPTGLLLRNGFRVALANEQPILGTFIMCDNQVCRGDLQIDQGFIDRMKKAPGLTLQVANAVGRVISYPIGLGDFAKVYDGPQTDPKVFDAELKKIQDQVKARQDALQAEAAQRDQQTKQGLEKLGAEKLKGAQPAQ</sequence>
<accession>A0A6P1YQV0</accession>
<organism evidence="3 4">
    <name type="scientific">Ancylobacter pratisalsi</name>
    <dbReference type="NCBI Taxonomy" id="1745854"/>
    <lineage>
        <taxon>Bacteria</taxon>
        <taxon>Pseudomonadati</taxon>
        <taxon>Pseudomonadota</taxon>
        <taxon>Alphaproteobacteria</taxon>
        <taxon>Hyphomicrobiales</taxon>
        <taxon>Xanthobacteraceae</taxon>
        <taxon>Ancylobacter</taxon>
    </lineage>
</organism>